<dbReference type="AlphaFoldDB" id="A0ABD3MC54"/>
<dbReference type="InterPro" id="IPR011042">
    <property type="entry name" value="6-blade_b-propeller_TolB-like"/>
</dbReference>
<evidence type="ECO:0000313" key="7">
    <source>
        <dbReference type="Proteomes" id="UP001530293"/>
    </source>
</evidence>
<dbReference type="EMBL" id="JALLBG020000156">
    <property type="protein sequence ID" value="KAL3761172.1"/>
    <property type="molecule type" value="Genomic_DNA"/>
</dbReference>
<dbReference type="Pfam" id="PF03088">
    <property type="entry name" value="Str_synth"/>
    <property type="match status" value="1"/>
</dbReference>
<dbReference type="Proteomes" id="UP001530293">
    <property type="component" value="Unassembled WGS sequence"/>
</dbReference>
<evidence type="ECO:0000256" key="1">
    <source>
        <dbReference type="ARBA" id="ARBA00009191"/>
    </source>
</evidence>
<dbReference type="Gene3D" id="2.120.10.30">
    <property type="entry name" value="TolB, C-terminal domain"/>
    <property type="match status" value="1"/>
</dbReference>
<dbReference type="PANTHER" id="PTHR10426">
    <property type="entry name" value="STRICTOSIDINE SYNTHASE-RELATED"/>
    <property type="match status" value="1"/>
</dbReference>
<accession>A0ABD3MC54</accession>
<keyword evidence="7" id="KW-1185">Reference proteome</keyword>
<dbReference type="SUPFAM" id="SSF63829">
    <property type="entry name" value="Calcium-dependent phosphotriesterase"/>
    <property type="match status" value="1"/>
</dbReference>
<dbReference type="PANTHER" id="PTHR10426:SF88">
    <property type="entry name" value="ADIPOCYTE PLASMA MEMBRANE-ASSOCIATED PROTEIN HEMOMUCIN-RELATED"/>
    <property type="match status" value="1"/>
</dbReference>
<comment type="similarity">
    <text evidence="1">Belongs to the strictosidine synthase family.</text>
</comment>
<evidence type="ECO:0000256" key="2">
    <source>
        <dbReference type="ARBA" id="ARBA00022553"/>
    </source>
</evidence>
<feature type="domain" description="Strictosidine synthase conserved region" evidence="5">
    <location>
        <begin position="197"/>
        <end position="295"/>
    </location>
</feature>
<feature type="chain" id="PRO_5044828284" description="Strictosidine synthase conserved region domain-containing protein" evidence="4">
    <location>
        <begin position="19"/>
        <end position="425"/>
    </location>
</feature>
<evidence type="ECO:0000256" key="4">
    <source>
        <dbReference type="SAM" id="SignalP"/>
    </source>
</evidence>
<evidence type="ECO:0000313" key="6">
    <source>
        <dbReference type="EMBL" id="KAL3761172.1"/>
    </source>
</evidence>
<evidence type="ECO:0000256" key="3">
    <source>
        <dbReference type="ARBA" id="ARBA00023180"/>
    </source>
</evidence>
<dbReference type="InterPro" id="IPR018119">
    <property type="entry name" value="Strictosidine_synth_cons-reg"/>
</dbReference>
<reference evidence="6 7" key="1">
    <citation type="submission" date="2024-10" db="EMBL/GenBank/DDBJ databases">
        <title>Updated reference genomes for cyclostephanoid diatoms.</title>
        <authorList>
            <person name="Roberts W.R."/>
            <person name="Alverson A.J."/>
        </authorList>
    </citation>
    <scope>NUCLEOTIDE SEQUENCE [LARGE SCALE GENOMIC DNA]</scope>
    <source>
        <strain evidence="6 7">AJA232-27</strain>
    </source>
</reference>
<protein>
    <recommendedName>
        <fullName evidence="5">Strictosidine synthase conserved region domain-containing protein</fullName>
    </recommendedName>
</protein>
<name>A0ABD3MC54_9STRA</name>
<organism evidence="6 7">
    <name type="scientific">Discostella pseudostelligera</name>
    <dbReference type="NCBI Taxonomy" id="259834"/>
    <lineage>
        <taxon>Eukaryota</taxon>
        <taxon>Sar</taxon>
        <taxon>Stramenopiles</taxon>
        <taxon>Ochrophyta</taxon>
        <taxon>Bacillariophyta</taxon>
        <taxon>Coscinodiscophyceae</taxon>
        <taxon>Thalassiosirophycidae</taxon>
        <taxon>Stephanodiscales</taxon>
        <taxon>Stephanodiscaceae</taxon>
        <taxon>Discostella</taxon>
    </lineage>
</organism>
<gene>
    <name evidence="6" type="ORF">ACHAWU_000267</name>
</gene>
<evidence type="ECO:0000259" key="5">
    <source>
        <dbReference type="Pfam" id="PF03088"/>
    </source>
</evidence>
<keyword evidence="2" id="KW-0597">Phosphoprotein</keyword>
<sequence>MKILLSIIVVVIAALARTYEPHLFPHGYAVEIPPQHRPAISKVDPSNISLRLSSGKLTKIYERKEEGEGQVPLLVHPETIIFDNHGKMYIMNENAKLVSLTDFEPMTGTNGEASSSIMTAKATEVADLGVGAPLGGKYDNKGCLYFADAVLGLARICNLPDDTSTTTIPTKPKPYVELVASRVQLEDGSWSSINYADDVDIGPRTGHVYFSDASDVKSDRDPISGLWDIMHASKVEGVRGKRTGRLLRYIPETGKVGILATGGAFTNGVAVNADETYVLYTSTFEGSVMKYPLNEEGAKPERILDNFPGFLDGVDCSFQSGLCYVAIATPMDPLVGAIFAMPTWIGRPIRSFLMMLPKSLAPKVKQYGAAAEIHPGDENSPARIIRIFQDPDGRDVSTVTGVTEHDGKLYLGSLHANSVGVVTLE</sequence>
<keyword evidence="4" id="KW-0732">Signal</keyword>
<keyword evidence="3" id="KW-0325">Glycoprotein</keyword>
<comment type="caution">
    <text evidence="6">The sequence shown here is derived from an EMBL/GenBank/DDBJ whole genome shotgun (WGS) entry which is preliminary data.</text>
</comment>
<feature type="signal peptide" evidence="4">
    <location>
        <begin position="1"/>
        <end position="18"/>
    </location>
</feature>
<proteinExistence type="inferred from homology"/>